<dbReference type="EMBL" id="QDKL01000001">
    <property type="protein sequence ID" value="RZF22455.1"/>
    <property type="molecule type" value="Genomic_DNA"/>
</dbReference>
<reference evidence="4" key="1">
    <citation type="journal article" date="2019" name="Int. J. Syst. Evol. Microbiol.">
        <title>Halobacteriovorax valvorus sp. nov., a novel prokaryotic predator isolated from coastal seawater of China.</title>
        <authorList>
            <person name="Chen M.-X."/>
        </authorList>
    </citation>
    <scope>NUCLEOTIDE SEQUENCE [LARGE SCALE GENOMIC DNA]</scope>
    <source>
        <strain evidence="4">BL9</strain>
    </source>
</reference>
<dbReference type="RefSeq" id="WP_114705401.1">
    <property type="nucleotide sequence ID" value="NZ_QDKL01000001.1"/>
</dbReference>
<evidence type="ECO:0000313" key="3">
    <source>
        <dbReference type="EMBL" id="RZF22455.1"/>
    </source>
</evidence>
<evidence type="ECO:0000256" key="2">
    <source>
        <dbReference type="SAM" id="Phobius"/>
    </source>
</evidence>
<accession>A0ABY0IIR5</accession>
<evidence type="ECO:0000256" key="1">
    <source>
        <dbReference type="SAM" id="MobiDB-lite"/>
    </source>
</evidence>
<dbReference type="InterPro" id="IPR007313">
    <property type="entry name" value="FxsA"/>
</dbReference>
<sequence>MFPILLLLFTVVPAIEIYLLFSIGGQIGGANTFLVVVLTGIIGAALAKSQGAALLAKIQGELSQGRVPASSFIHGLLVFGGGLLLLTPGFLTDILGLSMVLPLTRHLWAMYMRKFFLKSIQTGNMQFYSFKNGGGFSSYSGNAYNTRARFEEQFEKAQDNREESHGARQVDANTFEVDYEKK</sequence>
<feature type="transmembrane region" description="Helical" evidence="2">
    <location>
        <begin position="67"/>
        <end position="88"/>
    </location>
</feature>
<keyword evidence="2" id="KW-0812">Transmembrane</keyword>
<dbReference type="PANTHER" id="PTHR35335:SF1">
    <property type="entry name" value="UPF0716 PROTEIN FXSA"/>
    <property type="match status" value="1"/>
</dbReference>
<keyword evidence="2" id="KW-1133">Transmembrane helix</keyword>
<feature type="transmembrane region" description="Helical" evidence="2">
    <location>
        <begin position="30"/>
        <end position="47"/>
    </location>
</feature>
<evidence type="ECO:0000313" key="4">
    <source>
        <dbReference type="Proteomes" id="UP000443582"/>
    </source>
</evidence>
<feature type="region of interest" description="Disordered" evidence="1">
    <location>
        <begin position="156"/>
        <end position="182"/>
    </location>
</feature>
<gene>
    <name evidence="3" type="ORF">DAY19_01410</name>
</gene>
<organism evidence="3 4">
    <name type="scientific">Halobacteriovorax vibrionivorans</name>
    <dbReference type="NCBI Taxonomy" id="2152716"/>
    <lineage>
        <taxon>Bacteria</taxon>
        <taxon>Pseudomonadati</taxon>
        <taxon>Bdellovibrionota</taxon>
        <taxon>Bacteriovoracia</taxon>
        <taxon>Bacteriovoracales</taxon>
        <taxon>Halobacteriovoraceae</taxon>
        <taxon>Halobacteriovorax</taxon>
    </lineage>
</organism>
<dbReference type="Pfam" id="PF04186">
    <property type="entry name" value="FxsA"/>
    <property type="match status" value="1"/>
</dbReference>
<proteinExistence type="predicted"/>
<keyword evidence="4" id="KW-1185">Reference proteome</keyword>
<keyword evidence="2" id="KW-0472">Membrane</keyword>
<comment type="caution">
    <text evidence="3">The sequence shown here is derived from an EMBL/GenBank/DDBJ whole genome shotgun (WGS) entry which is preliminary data.</text>
</comment>
<protein>
    <submittedName>
        <fullName evidence="3">FxsA family protein</fullName>
    </submittedName>
</protein>
<feature type="compositionally biased region" description="Basic and acidic residues" evidence="1">
    <location>
        <begin position="156"/>
        <end position="168"/>
    </location>
</feature>
<dbReference type="Proteomes" id="UP000443582">
    <property type="component" value="Unassembled WGS sequence"/>
</dbReference>
<name>A0ABY0IIR5_9BACT</name>
<dbReference type="PANTHER" id="PTHR35335">
    <property type="entry name" value="UPF0716 PROTEIN FXSA"/>
    <property type="match status" value="1"/>
</dbReference>
<dbReference type="NCBIfam" id="NF008528">
    <property type="entry name" value="PRK11463.1-2"/>
    <property type="match status" value="1"/>
</dbReference>